<evidence type="ECO:0000256" key="7">
    <source>
        <dbReference type="ARBA" id="ARBA00022840"/>
    </source>
</evidence>
<evidence type="ECO:0000256" key="5">
    <source>
        <dbReference type="ARBA" id="ARBA00022806"/>
    </source>
</evidence>
<dbReference type="Gene3D" id="3.40.50.300">
    <property type="entry name" value="P-loop containing nucleotide triphosphate hydrolases"/>
    <property type="match status" value="3"/>
</dbReference>
<reference evidence="12" key="1">
    <citation type="submission" date="2021-04" db="EMBL/GenBank/DDBJ databases">
        <title>Taxonomic assessment of Weissella genus.</title>
        <authorList>
            <person name="Fanelli F."/>
            <person name="Chieffi D."/>
            <person name="Dell'Aquila A."/>
            <person name="Gyu-Sung C."/>
            <person name="Franz C.M.A.P."/>
            <person name="Fusco V."/>
        </authorList>
    </citation>
    <scope>NUCLEOTIDE SEQUENCE</scope>
    <source>
        <strain evidence="12">LMG 25373</strain>
    </source>
</reference>
<name>A0ABT0VF90_9LACO</name>
<dbReference type="PANTHER" id="PTHR30591">
    <property type="entry name" value="RECBCD ENZYME SUBUNIT RECC"/>
    <property type="match status" value="1"/>
</dbReference>
<dbReference type="SUPFAM" id="SSF52540">
    <property type="entry name" value="P-loop containing nucleoside triphosphate hydrolases"/>
    <property type="match status" value="1"/>
</dbReference>
<dbReference type="Pfam" id="PF21445">
    <property type="entry name" value="ADDB_N"/>
    <property type="match status" value="1"/>
</dbReference>
<dbReference type="RefSeq" id="WP_205142961.1">
    <property type="nucleotide sequence ID" value="NZ_JAFBDN010000002.1"/>
</dbReference>
<keyword evidence="13" id="KW-1185">Reference proteome</keyword>
<keyword evidence="4" id="KW-0378">Hydrolase</keyword>
<keyword evidence="2" id="KW-0547">Nucleotide-binding</keyword>
<dbReference type="Pfam" id="PF12705">
    <property type="entry name" value="PDDEXK_1"/>
    <property type="match status" value="1"/>
</dbReference>
<feature type="domain" description="ATP-dependent helicase/deoxyribonuclease subunit B N-terminal" evidence="11">
    <location>
        <begin position="5"/>
        <end position="282"/>
    </location>
</feature>
<proteinExistence type="predicted"/>
<gene>
    <name evidence="12" type="ORF">KAK10_01005</name>
</gene>
<organism evidence="12 13">
    <name type="scientific">Periweissella beninensis</name>
    <dbReference type="NCBI Taxonomy" id="504936"/>
    <lineage>
        <taxon>Bacteria</taxon>
        <taxon>Bacillati</taxon>
        <taxon>Bacillota</taxon>
        <taxon>Bacilli</taxon>
        <taxon>Lactobacillales</taxon>
        <taxon>Lactobacillaceae</taxon>
        <taxon>Periweissella</taxon>
    </lineage>
</organism>
<keyword evidence="6" id="KW-0269">Exonuclease</keyword>
<evidence type="ECO:0000256" key="9">
    <source>
        <dbReference type="ARBA" id="ARBA00023204"/>
    </source>
</evidence>
<dbReference type="InterPro" id="IPR038726">
    <property type="entry name" value="PDDEXK_AddAB-type"/>
</dbReference>
<dbReference type="InterPro" id="IPR027417">
    <property type="entry name" value="P-loop_NTPase"/>
</dbReference>
<evidence type="ECO:0000313" key="12">
    <source>
        <dbReference type="EMBL" id="MCM2436514.1"/>
    </source>
</evidence>
<dbReference type="PANTHER" id="PTHR30591:SF1">
    <property type="entry name" value="RECBCD ENZYME SUBUNIT RECC"/>
    <property type="match status" value="1"/>
</dbReference>
<evidence type="ECO:0000256" key="6">
    <source>
        <dbReference type="ARBA" id="ARBA00022839"/>
    </source>
</evidence>
<comment type="caution">
    <text evidence="12">The sequence shown here is derived from an EMBL/GenBank/DDBJ whole genome shotgun (WGS) entry which is preliminary data.</text>
</comment>
<keyword evidence="1" id="KW-0540">Nuclease</keyword>
<evidence type="ECO:0000256" key="8">
    <source>
        <dbReference type="ARBA" id="ARBA00023125"/>
    </source>
</evidence>
<keyword evidence="3" id="KW-0227">DNA damage</keyword>
<evidence type="ECO:0000256" key="2">
    <source>
        <dbReference type="ARBA" id="ARBA00022741"/>
    </source>
</evidence>
<protein>
    <submittedName>
        <fullName evidence="12">PD-(D/E)XK nuclease family protein</fullName>
    </submittedName>
</protein>
<keyword evidence="8" id="KW-0238">DNA-binding</keyword>
<keyword evidence="5" id="KW-0347">Helicase</keyword>
<dbReference type="Proteomes" id="UP001057481">
    <property type="component" value="Unassembled WGS sequence"/>
</dbReference>
<evidence type="ECO:0000259" key="11">
    <source>
        <dbReference type="Pfam" id="PF21445"/>
    </source>
</evidence>
<keyword evidence="9" id="KW-0234">DNA repair</keyword>
<accession>A0ABT0VF90</accession>
<evidence type="ECO:0000256" key="1">
    <source>
        <dbReference type="ARBA" id="ARBA00022722"/>
    </source>
</evidence>
<evidence type="ECO:0000313" key="13">
    <source>
        <dbReference type="Proteomes" id="UP001057481"/>
    </source>
</evidence>
<evidence type="ECO:0000259" key="10">
    <source>
        <dbReference type="Pfam" id="PF12705"/>
    </source>
</evidence>
<feature type="domain" description="PD-(D/E)XK endonuclease-like" evidence="10">
    <location>
        <begin position="800"/>
        <end position="1076"/>
    </location>
</feature>
<dbReference type="InterPro" id="IPR049035">
    <property type="entry name" value="ADDB_N"/>
</dbReference>
<keyword evidence="7" id="KW-0067">ATP-binding</keyword>
<evidence type="ECO:0000256" key="4">
    <source>
        <dbReference type="ARBA" id="ARBA00022801"/>
    </source>
</evidence>
<evidence type="ECO:0000256" key="3">
    <source>
        <dbReference type="ARBA" id="ARBA00022763"/>
    </source>
</evidence>
<sequence>MTLTFYTGVASSDHQAALLKNIKELATDIPETNFFYIVPNHIKFETEINVLAAYHDLTSTKQKIIAENKLQVFSLSRLVWYFMANTKIYKRQRLGTAGFYMLVKKVLREKKNELTIFQRLVQKPGFIEQLAQQISELRLSEITAINLNEILPSIKHKNELKAKLHDLLLLVDGLQSALADKLLTNTDILNAFKYWLKDAEISNYKFYFANFTSFTIQERQIIEELISKDIDITIGLTTDELPMIANDIFLRPKKLKKELTDFAKINGVKVITKSVTKERNIKQGLVFLEKYWIKNQRTTQKQQPTDSEKKVAQASITMYQAVNKQTELEQVARIIRQKVAASKGKLRYRDFLVLTRDLTQYQTMLQPIFNKYKVPIFTDLDYQMLHHPLVEFIKALFELNNGYRYQPLMRLLKTELLVPKTFEVTTFRDVLDNMENYILANNPQIQDWEGADWQLIKTSGQDDDWQIDEANFLLTQQVNELRKFIVMALKTFRNKLKLATTFTMAVNVLYQWLLDFGIDQVLINWRNELLDNGELVKAKYPEEVWQMLMMTLDECVELLGAEKFEKNDFLDNLLAGFSGAKFSGIPAAIDNVQVSETGIVQLDRYKIVIMLGGTRNNLPAQLQNHALLNDNDRQTIAEVFEDLELPYFLRDTSRQQMAIEPLLAYLSWLHANDELILTYPLSDSDDKLQKMSPYYAQIQKLFDLNVKRWRGYPSLYNQESLAINQYIGTPDTLLNHLAILQRESINEQVALPKIWQESWQFLLTQNVKAQQIKAALNYENKIVQLQPIYVEKLFGNQLNTSISQLETYNLNPYEYYLRYGLKLQERIVFELKPADTGQFFHAVLDQLLKKVIKEDINPSKLSNQAVHQLVEQVTNEILEEPVFKILKSSPRLAYITQQLVLTLNNTFQNVVNANRVDNTQPIATEVQFGRVNSMDGWQPLILPLDEKHVLNVRGKIDRIDTQIVNDELFAAVIDYKSGAKKFSYVDAYYGVALQLLTYLSVVRLNTKHFKKSPKIGGAFFAHIANPKIRLKDLPNRYVLGDVLAADQIGLIADYRSNLFKYSGILVDNKDYLLSLDDEVNERGQARFYNYKIKKNGDISKVGDVISYENLELLLKHNLSIIQKTGQQIMNGDFKLRPIRHSNQDTALQYSPYKAIMKFDAMLGDNYKDLPPLRPEEVVNKIMAEINENSDEGAK</sequence>
<dbReference type="EMBL" id="JAGMVS010000037">
    <property type="protein sequence ID" value="MCM2436514.1"/>
    <property type="molecule type" value="Genomic_DNA"/>
</dbReference>